<dbReference type="Proteomes" id="UP000626109">
    <property type="component" value="Unassembled WGS sequence"/>
</dbReference>
<reference evidence="2" key="1">
    <citation type="submission" date="2021-02" db="EMBL/GenBank/DDBJ databases">
        <authorList>
            <person name="Dougan E. K."/>
            <person name="Rhodes N."/>
            <person name="Thang M."/>
            <person name="Chan C."/>
        </authorList>
    </citation>
    <scope>NUCLEOTIDE SEQUENCE</scope>
</reference>
<evidence type="ECO:0000256" key="1">
    <source>
        <dbReference type="SAM" id="MobiDB-lite"/>
    </source>
</evidence>
<organism evidence="2 3">
    <name type="scientific">Polarella glacialis</name>
    <name type="common">Dinoflagellate</name>
    <dbReference type="NCBI Taxonomy" id="89957"/>
    <lineage>
        <taxon>Eukaryota</taxon>
        <taxon>Sar</taxon>
        <taxon>Alveolata</taxon>
        <taxon>Dinophyceae</taxon>
        <taxon>Suessiales</taxon>
        <taxon>Suessiaceae</taxon>
        <taxon>Polarella</taxon>
    </lineage>
</organism>
<accession>A0A813LA02</accession>
<proteinExistence type="predicted"/>
<dbReference type="AlphaFoldDB" id="A0A813LA02"/>
<sequence>SVIFVGSGSRVAGWEPDHLIALGEQMLQRLAEAARRVSLGMSPAVHRASSSSSSAVACREPSASGTTERRPWQHWNRGSGQGAKEQSLLGLASASLLGLALAAKTSAGPVKASDDRSHELSAEEQKTVALFERCSRSVVHINTFVKEQGIVRGVRGFHLDMM</sequence>
<gene>
    <name evidence="2" type="ORF">PGLA2088_LOCUS44472</name>
</gene>
<dbReference type="EMBL" id="CAJNNW010035222">
    <property type="protein sequence ID" value="CAE8726413.1"/>
    <property type="molecule type" value="Genomic_DNA"/>
</dbReference>
<feature type="non-terminal residue" evidence="2">
    <location>
        <position position="162"/>
    </location>
</feature>
<evidence type="ECO:0000313" key="2">
    <source>
        <dbReference type="EMBL" id="CAE8726413.1"/>
    </source>
</evidence>
<feature type="region of interest" description="Disordered" evidence="1">
    <location>
        <begin position="50"/>
        <end position="81"/>
    </location>
</feature>
<feature type="non-terminal residue" evidence="2">
    <location>
        <position position="1"/>
    </location>
</feature>
<protein>
    <submittedName>
        <fullName evidence="2">Uncharacterized protein</fullName>
    </submittedName>
</protein>
<evidence type="ECO:0000313" key="3">
    <source>
        <dbReference type="Proteomes" id="UP000626109"/>
    </source>
</evidence>
<name>A0A813LA02_POLGL</name>
<comment type="caution">
    <text evidence="2">The sequence shown here is derived from an EMBL/GenBank/DDBJ whole genome shotgun (WGS) entry which is preliminary data.</text>
</comment>